<dbReference type="PANTHER" id="PTHR30055">
    <property type="entry name" value="HTH-TYPE TRANSCRIPTIONAL REGULATOR RUTR"/>
    <property type="match status" value="1"/>
</dbReference>
<evidence type="ECO:0000256" key="1">
    <source>
        <dbReference type="ARBA" id="ARBA00023015"/>
    </source>
</evidence>
<evidence type="ECO:0000259" key="5">
    <source>
        <dbReference type="PROSITE" id="PS50977"/>
    </source>
</evidence>
<dbReference type="Gene3D" id="1.10.357.10">
    <property type="entry name" value="Tetracycline Repressor, domain 2"/>
    <property type="match status" value="1"/>
</dbReference>
<dbReference type="InterPro" id="IPR001647">
    <property type="entry name" value="HTH_TetR"/>
</dbReference>
<evidence type="ECO:0000256" key="2">
    <source>
        <dbReference type="ARBA" id="ARBA00023125"/>
    </source>
</evidence>
<keyword evidence="7" id="KW-1185">Reference proteome</keyword>
<feature type="domain" description="HTH tetR-type" evidence="5">
    <location>
        <begin position="3"/>
        <end position="63"/>
    </location>
</feature>
<dbReference type="Pfam" id="PF00440">
    <property type="entry name" value="TetR_N"/>
    <property type="match status" value="1"/>
</dbReference>
<dbReference type="EMBL" id="MOMC01000005">
    <property type="protein sequence ID" value="ONH33339.1"/>
    <property type="molecule type" value="Genomic_DNA"/>
</dbReference>
<dbReference type="Gene3D" id="1.10.10.60">
    <property type="entry name" value="Homeodomain-like"/>
    <property type="match status" value="1"/>
</dbReference>
<proteinExistence type="predicted"/>
<name>A0A1V2IK60_9ACTN</name>
<dbReference type="STRING" id="1834516.BL253_01790"/>
<dbReference type="SUPFAM" id="SSF46689">
    <property type="entry name" value="Homeodomain-like"/>
    <property type="match status" value="1"/>
</dbReference>
<dbReference type="Pfam" id="PF16859">
    <property type="entry name" value="TetR_C_11"/>
    <property type="match status" value="1"/>
</dbReference>
<dbReference type="GO" id="GO:0003700">
    <property type="term" value="F:DNA-binding transcription factor activity"/>
    <property type="evidence" value="ECO:0007669"/>
    <property type="project" value="TreeGrafter"/>
</dbReference>
<keyword evidence="3" id="KW-0804">Transcription</keyword>
<keyword evidence="1" id="KW-0805">Transcription regulation</keyword>
<sequence>MPARAESAILDAAYALLVERGLEATTIEAIAARAGVSKVTIYKWWPNRAAVIMSAFLRESADLLPYPEHFHLEQVEDRLLMMTAAFRGATGTAMAALIAAGRSDPQLAEAFRDGYINARRRDGIAIVRAAVEAGEIRPADPDVVLDLVYAPLYFRLMVGHKPLDEDDVREHVRLVLAALRPA</sequence>
<gene>
    <name evidence="6" type="ORF">BL253_01790</name>
</gene>
<evidence type="ECO:0000313" key="6">
    <source>
        <dbReference type="EMBL" id="ONH33339.1"/>
    </source>
</evidence>
<dbReference type="InterPro" id="IPR050109">
    <property type="entry name" value="HTH-type_TetR-like_transc_reg"/>
</dbReference>
<dbReference type="InterPro" id="IPR011075">
    <property type="entry name" value="TetR_C"/>
</dbReference>
<evidence type="ECO:0000256" key="4">
    <source>
        <dbReference type="PROSITE-ProRule" id="PRU00335"/>
    </source>
</evidence>
<accession>A0A1V2IK60</accession>
<dbReference type="GO" id="GO:0000976">
    <property type="term" value="F:transcription cis-regulatory region binding"/>
    <property type="evidence" value="ECO:0007669"/>
    <property type="project" value="TreeGrafter"/>
</dbReference>
<reference evidence="7" key="1">
    <citation type="submission" date="2016-10" db="EMBL/GenBank/DDBJ databases">
        <title>Frankia sp. NRRL B-16386 Genome sequencing.</title>
        <authorList>
            <person name="Ghodhbane-Gtari F."/>
            <person name="Swanson E."/>
            <person name="Gueddou A."/>
            <person name="Hezbri K."/>
            <person name="Ktari K."/>
            <person name="Nouioui I."/>
            <person name="Morris K."/>
            <person name="Simpson S."/>
            <person name="Abebe-Akele F."/>
            <person name="Thomas K."/>
            <person name="Gtari M."/>
            <person name="Tisa L.S."/>
        </authorList>
    </citation>
    <scope>NUCLEOTIDE SEQUENCE [LARGE SCALE GENOMIC DNA]</scope>
    <source>
        <strain evidence="7">NRRL B-16386</strain>
    </source>
</reference>
<feature type="DNA-binding region" description="H-T-H motif" evidence="4">
    <location>
        <begin position="26"/>
        <end position="45"/>
    </location>
</feature>
<evidence type="ECO:0000256" key="3">
    <source>
        <dbReference type="ARBA" id="ARBA00023163"/>
    </source>
</evidence>
<dbReference type="SUPFAM" id="SSF48498">
    <property type="entry name" value="Tetracyclin repressor-like, C-terminal domain"/>
    <property type="match status" value="1"/>
</dbReference>
<dbReference type="AlphaFoldDB" id="A0A1V2IK60"/>
<dbReference type="InterPro" id="IPR036271">
    <property type="entry name" value="Tet_transcr_reg_TetR-rel_C_sf"/>
</dbReference>
<dbReference type="PRINTS" id="PR00455">
    <property type="entry name" value="HTHTETR"/>
</dbReference>
<evidence type="ECO:0000313" key="7">
    <source>
        <dbReference type="Proteomes" id="UP000188929"/>
    </source>
</evidence>
<dbReference type="PANTHER" id="PTHR30055:SF148">
    <property type="entry name" value="TETR-FAMILY TRANSCRIPTIONAL REGULATOR"/>
    <property type="match status" value="1"/>
</dbReference>
<organism evidence="6 7">
    <name type="scientific">Pseudofrankia asymbiotica</name>
    <dbReference type="NCBI Taxonomy" id="1834516"/>
    <lineage>
        <taxon>Bacteria</taxon>
        <taxon>Bacillati</taxon>
        <taxon>Actinomycetota</taxon>
        <taxon>Actinomycetes</taxon>
        <taxon>Frankiales</taxon>
        <taxon>Frankiaceae</taxon>
        <taxon>Pseudofrankia</taxon>
    </lineage>
</organism>
<keyword evidence="2 4" id="KW-0238">DNA-binding</keyword>
<dbReference type="Proteomes" id="UP000188929">
    <property type="component" value="Unassembled WGS sequence"/>
</dbReference>
<comment type="caution">
    <text evidence="6">The sequence shown here is derived from an EMBL/GenBank/DDBJ whole genome shotgun (WGS) entry which is preliminary data.</text>
</comment>
<dbReference type="InterPro" id="IPR009057">
    <property type="entry name" value="Homeodomain-like_sf"/>
</dbReference>
<dbReference type="PROSITE" id="PS50977">
    <property type="entry name" value="HTH_TETR_2"/>
    <property type="match status" value="1"/>
</dbReference>
<protein>
    <recommendedName>
        <fullName evidence="5">HTH tetR-type domain-containing protein</fullName>
    </recommendedName>
</protein>